<keyword evidence="2" id="KW-1185">Reference proteome</keyword>
<comment type="caution">
    <text evidence="1">The sequence shown here is derived from an EMBL/GenBank/DDBJ whole genome shotgun (WGS) entry which is preliminary data.</text>
</comment>
<accession>A0ACC2LDP9</accession>
<reference evidence="1 2" key="1">
    <citation type="journal article" date="2022" name="Hortic Res">
        <title>A haplotype resolved chromosomal level avocado genome allows analysis of novel avocado genes.</title>
        <authorList>
            <person name="Nath O."/>
            <person name="Fletcher S.J."/>
            <person name="Hayward A."/>
            <person name="Shaw L.M."/>
            <person name="Masouleh A.K."/>
            <person name="Furtado A."/>
            <person name="Henry R.J."/>
            <person name="Mitter N."/>
        </authorList>
    </citation>
    <scope>NUCLEOTIDE SEQUENCE [LARGE SCALE GENOMIC DNA]</scope>
    <source>
        <strain evidence="2">cv. Hass</strain>
    </source>
</reference>
<sequence length="309" mass="35274">MEDDLSIDSLQQNLITALKIPEGLHAVEIEDELLEAKREQFRYSLAGRSHTDHSFNLGIPKQTLLKAWRCKAQVQVIDLDSDIILFQFQNVLDMKRVLANGPWCYNGHLLVLQQWNDELSASEMSFTYCPFWIQLHDMPFLYMTDAIGRWLGASIGQVEEVDLPDGKILGGQFLRVKVCLDLSRPLLPHVYLQRKSEGLKRTDVRYERLPIFCYHCGLLGHDIKHCDESLSHLPSEPDALGKNPISNMLQLDEPRSLAISPSPQPSFTLKESTSRGTWYPFFSMAGSVPDSPPTLRVQDFMIDPLPYIY</sequence>
<evidence type="ECO:0000313" key="1">
    <source>
        <dbReference type="EMBL" id="KAJ8631448.1"/>
    </source>
</evidence>
<gene>
    <name evidence="1" type="ORF">MRB53_024771</name>
</gene>
<protein>
    <submittedName>
        <fullName evidence="1">Uncharacterized protein</fullName>
    </submittedName>
</protein>
<dbReference type="EMBL" id="CM056815">
    <property type="protein sequence ID" value="KAJ8631448.1"/>
    <property type="molecule type" value="Genomic_DNA"/>
</dbReference>
<proteinExistence type="predicted"/>
<dbReference type="Proteomes" id="UP001234297">
    <property type="component" value="Chromosome 7"/>
</dbReference>
<name>A0ACC2LDP9_PERAE</name>
<organism evidence="1 2">
    <name type="scientific">Persea americana</name>
    <name type="common">Avocado</name>
    <dbReference type="NCBI Taxonomy" id="3435"/>
    <lineage>
        <taxon>Eukaryota</taxon>
        <taxon>Viridiplantae</taxon>
        <taxon>Streptophyta</taxon>
        <taxon>Embryophyta</taxon>
        <taxon>Tracheophyta</taxon>
        <taxon>Spermatophyta</taxon>
        <taxon>Magnoliopsida</taxon>
        <taxon>Magnoliidae</taxon>
        <taxon>Laurales</taxon>
        <taxon>Lauraceae</taxon>
        <taxon>Persea</taxon>
    </lineage>
</organism>
<evidence type="ECO:0000313" key="2">
    <source>
        <dbReference type="Proteomes" id="UP001234297"/>
    </source>
</evidence>